<keyword evidence="3" id="KW-0813">Transport</keyword>
<dbReference type="Gene3D" id="1.20.1250.20">
    <property type="entry name" value="MFS general substrate transporter like domains"/>
    <property type="match status" value="2"/>
</dbReference>
<feature type="transmembrane region" description="Helical" evidence="8">
    <location>
        <begin position="325"/>
        <end position="345"/>
    </location>
</feature>
<organism evidence="10 11">
    <name type="scientific">Blepharisma stoltei</name>
    <dbReference type="NCBI Taxonomy" id="1481888"/>
    <lineage>
        <taxon>Eukaryota</taxon>
        <taxon>Sar</taxon>
        <taxon>Alveolata</taxon>
        <taxon>Ciliophora</taxon>
        <taxon>Postciliodesmatophora</taxon>
        <taxon>Heterotrichea</taxon>
        <taxon>Heterotrichida</taxon>
        <taxon>Blepharismidae</taxon>
        <taxon>Blepharisma</taxon>
    </lineage>
</organism>
<dbReference type="GO" id="GO:0022857">
    <property type="term" value="F:transmembrane transporter activity"/>
    <property type="evidence" value="ECO:0007669"/>
    <property type="project" value="InterPro"/>
</dbReference>
<keyword evidence="4" id="KW-0762">Sugar transport</keyword>
<dbReference type="PANTHER" id="PTHR43184">
    <property type="entry name" value="MAJOR FACILITATOR SUPERFAMILY TRANSPORTER 16, ISOFORM B"/>
    <property type="match status" value="1"/>
</dbReference>
<dbReference type="GO" id="GO:0005789">
    <property type="term" value="C:endoplasmic reticulum membrane"/>
    <property type="evidence" value="ECO:0007669"/>
    <property type="project" value="TreeGrafter"/>
</dbReference>
<dbReference type="Proteomes" id="UP001162131">
    <property type="component" value="Unassembled WGS sequence"/>
</dbReference>
<comment type="subcellular location">
    <subcellularLocation>
        <location evidence="1">Membrane</location>
        <topology evidence="1">Multi-pass membrane protein</topology>
    </subcellularLocation>
</comment>
<evidence type="ECO:0000256" key="6">
    <source>
        <dbReference type="ARBA" id="ARBA00022989"/>
    </source>
</evidence>
<evidence type="ECO:0000256" key="5">
    <source>
        <dbReference type="ARBA" id="ARBA00022692"/>
    </source>
</evidence>
<accession>A0AAU9IN45</accession>
<feature type="transmembrane region" description="Helical" evidence="8">
    <location>
        <begin position="272"/>
        <end position="292"/>
    </location>
</feature>
<reference evidence="10" key="1">
    <citation type="submission" date="2021-09" db="EMBL/GenBank/DDBJ databases">
        <authorList>
            <consortium name="AG Swart"/>
            <person name="Singh M."/>
            <person name="Singh A."/>
            <person name="Seah K."/>
            <person name="Emmerich C."/>
        </authorList>
    </citation>
    <scope>NUCLEOTIDE SEQUENCE</scope>
    <source>
        <strain evidence="10">ATCC30299</strain>
    </source>
</reference>
<dbReference type="InterPro" id="IPR036259">
    <property type="entry name" value="MFS_trans_sf"/>
</dbReference>
<dbReference type="InterPro" id="IPR000849">
    <property type="entry name" value="Sugar_P_transporter"/>
</dbReference>
<dbReference type="InterPro" id="IPR011701">
    <property type="entry name" value="MFS"/>
</dbReference>
<evidence type="ECO:0000259" key="9">
    <source>
        <dbReference type="PROSITE" id="PS50850"/>
    </source>
</evidence>
<keyword evidence="7 8" id="KW-0472">Membrane</keyword>
<keyword evidence="5 8" id="KW-0812">Transmembrane</keyword>
<feature type="domain" description="Major facilitator superfamily (MFS) profile" evidence="9">
    <location>
        <begin position="10"/>
        <end position="424"/>
    </location>
</feature>
<dbReference type="EMBL" id="CAJZBQ010000011">
    <property type="protein sequence ID" value="CAG9313604.1"/>
    <property type="molecule type" value="Genomic_DNA"/>
</dbReference>
<name>A0AAU9IN45_9CILI</name>
<feature type="transmembrane region" description="Helical" evidence="8">
    <location>
        <begin position="46"/>
        <end position="67"/>
    </location>
</feature>
<proteinExistence type="inferred from homology"/>
<gene>
    <name evidence="10" type="ORF">BSTOLATCC_MIC9417</name>
</gene>
<dbReference type="PANTHER" id="PTHR43184:SF12">
    <property type="entry name" value="SUGAR PHOSPHATE EXCHANGER 3"/>
    <property type="match status" value="1"/>
</dbReference>
<evidence type="ECO:0000256" key="8">
    <source>
        <dbReference type="SAM" id="Phobius"/>
    </source>
</evidence>
<evidence type="ECO:0000256" key="2">
    <source>
        <dbReference type="ARBA" id="ARBA00009598"/>
    </source>
</evidence>
<evidence type="ECO:0000256" key="4">
    <source>
        <dbReference type="ARBA" id="ARBA00022597"/>
    </source>
</evidence>
<keyword evidence="11" id="KW-1185">Reference proteome</keyword>
<feature type="transmembrane region" description="Helical" evidence="8">
    <location>
        <begin position="79"/>
        <end position="100"/>
    </location>
</feature>
<sequence length="434" mass="48071">MSRRDLLKNQIWIFFITYFTIAARHISIQSWAMVKPEIGDDLSMDSTLLGTLDFTFLFCYAFGNFISGTLSDKISPSKVASIGVGLGGIIYLICVLLGSLKINNPLVFSILFAFEGIFQSAAWPSSVSIMGNWFPKANTGKIIGFWSSNAAAGHLIGAQLSAFLMYNKVSWKLIISFCAYFMIFVAILLWIFGKDKPEYSLEASTPLLADTNLEIKKEPKKKLTFWQAWLLPGVINYSLSFASVKTLNYAILMWLPYYLHDDYKIDSNSIGIMANLYDVASLVGVFIFGWVTDKLGSRGPTLCVIMFSTLPVIWGFEAVPVNSWWIFYFLSFMIGILAGAAGQLIPGAVSVDIGRHDSDKSCEKALSTVAGIIDGTGSLGAAFGQILIGYLASFDWMYSFIFMLIAGFISFALLLPIGVREYTAKKVEKKTYKI</sequence>
<comment type="caution">
    <text evidence="10">The sequence shown here is derived from an EMBL/GenBank/DDBJ whole genome shotgun (WGS) entry which is preliminary data.</text>
</comment>
<dbReference type="Pfam" id="PF07690">
    <property type="entry name" value="MFS_1"/>
    <property type="match status" value="1"/>
</dbReference>
<dbReference type="SUPFAM" id="SSF103473">
    <property type="entry name" value="MFS general substrate transporter"/>
    <property type="match status" value="1"/>
</dbReference>
<evidence type="ECO:0000313" key="11">
    <source>
        <dbReference type="Proteomes" id="UP001162131"/>
    </source>
</evidence>
<dbReference type="AlphaFoldDB" id="A0AAU9IN45"/>
<evidence type="ECO:0000313" key="10">
    <source>
        <dbReference type="EMBL" id="CAG9313604.1"/>
    </source>
</evidence>
<evidence type="ECO:0000256" key="1">
    <source>
        <dbReference type="ARBA" id="ARBA00004141"/>
    </source>
</evidence>
<dbReference type="PIRSF" id="PIRSF002808">
    <property type="entry name" value="Hexose_phosphate_transp"/>
    <property type="match status" value="1"/>
</dbReference>
<dbReference type="InterPro" id="IPR020846">
    <property type="entry name" value="MFS_dom"/>
</dbReference>
<evidence type="ECO:0000256" key="7">
    <source>
        <dbReference type="ARBA" id="ARBA00023136"/>
    </source>
</evidence>
<feature type="transmembrane region" description="Helical" evidence="8">
    <location>
        <begin position="299"/>
        <end position="319"/>
    </location>
</feature>
<dbReference type="PROSITE" id="PS50850">
    <property type="entry name" value="MFS"/>
    <property type="match status" value="1"/>
</dbReference>
<comment type="similarity">
    <text evidence="2">Belongs to the major facilitator superfamily. Organophosphate:Pi antiporter (OPA) (TC 2.A.1.4) family.</text>
</comment>
<feature type="transmembrane region" description="Helical" evidence="8">
    <location>
        <begin position="12"/>
        <end position="34"/>
    </location>
</feature>
<feature type="transmembrane region" description="Helical" evidence="8">
    <location>
        <begin position="142"/>
        <end position="165"/>
    </location>
</feature>
<evidence type="ECO:0000256" key="3">
    <source>
        <dbReference type="ARBA" id="ARBA00022448"/>
    </source>
</evidence>
<keyword evidence="6 8" id="KW-1133">Transmembrane helix</keyword>
<feature type="transmembrane region" description="Helical" evidence="8">
    <location>
        <begin position="366"/>
        <end position="390"/>
    </location>
</feature>
<feature type="transmembrane region" description="Helical" evidence="8">
    <location>
        <begin position="396"/>
        <end position="419"/>
    </location>
</feature>
<protein>
    <recommendedName>
        <fullName evidence="9">Major facilitator superfamily (MFS) profile domain-containing protein</fullName>
    </recommendedName>
</protein>
<feature type="transmembrane region" description="Helical" evidence="8">
    <location>
        <begin position="171"/>
        <end position="192"/>
    </location>
</feature>